<evidence type="ECO:0000313" key="3">
    <source>
        <dbReference type="Proteomes" id="UP001203423"/>
    </source>
</evidence>
<name>A0ABT0L798_9GAMM</name>
<feature type="signal peptide" evidence="1">
    <location>
        <begin position="1"/>
        <end position="21"/>
    </location>
</feature>
<keyword evidence="3" id="KW-1185">Reference proteome</keyword>
<keyword evidence="1" id="KW-0732">Signal</keyword>
<sequence length="206" mass="22617">MVKILLGLFILSISGCSYTNALNTSAADTNTKDTNKEGVNAGSASGLSKYNGLCNGSLPLDLQSLQFISHVGEQNEVIGKPGAGKLCQANVYRVKKEITVWRTWNSEYQPSAKGKWWTFNMPMGAVSEYRQHYEICPSYSPIDKLIKCTLIQDEQIIVGTGQSATCSQYLTYKTSSALQVYIDDAAVSVKDCSLYNGQLSWTSEPR</sequence>
<organism evidence="2 3">
    <name type="scientific">Shewanella surugensis</name>
    <dbReference type="NCBI Taxonomy" id="212020"/>
    <lineage>
        <taxon>Bacteria</taxon>
        <taxon>Pseudomonadati</taxon>
        <taxon>Pseudomonadota</taxon>
        <taxon>Gammaproteobacteria</taxon>
        <taxon>Alteromonadales</taxon>
        <taxon>Shewanellaceae</taxon>
        <taxon>Shewanella</taxon>
    </lineage>
</organism>
<evidence type="ECO:0008006" key="4">
    <source>
        <dbReference type="Google" id="ProtNLM"/>
    </source>
</evidence>
<dbReference type="PROSITE" id="PS51257">
    <property type="entry name" value="PROKAR_LIPOPROTEIN"/>
    <property type="match status" value="1"/>
</dbReference>
<evidence type="ECO:0000256" key="1">
    <source>
        <dbReference type="SAM" id="SignalP"/>
    </source>
</evidence>
<comment type="caution">
    <text evidence="2">The sequence shown here is derived from an EMBL/GenBank/DDBJ whole genome shotgun (WGS) entry which is preliminary data.</text>
</comment>
<dbReference type="Proteomes" id="UP001203423">
    <property type="component" value="Unassembled WGS sequence"/>
</dbReference>
<dbReference type="EMBL" id="JAKIKS010000008">
    <property type="protein sequence ID" value="MCL1123563.1"/>
    <property type="molecule type" value="Genomic_DNA"/>
</dbReference>
<feature type="chain" id="PRO_5045445842" description="Lipoprotein" evidence="1">
    <location>
        <begin position="22"/>
        <end position="206"/>
    </location>
</feature>
<dbReference type="RefSeq" id="WP_248938850.1">
    <property type="nucleotide sequence ID" value="NZ_JAKIKS010000008.1"/>
</dbReference>
<gene>
    <name evidence="2" type="ORF">L2764_03465</name>
</gene>
<protein>
    <recommendedName>
        <fullName evidence="4">Lipoprotein</fullName>
    </recommendedName>
</protein>
<proteinExistence type="predicted"/>
<evidence type="ECO:0000313" key="2">
    <source>
        <dbReference type="EMBL" id="MCL1123563.1"/>
    </source>
</evidence>
<accession>A0ABT0L798</accession>
<reference evidence="2 3" key="1">
    <citation type="submission" date="2022-01" db="EMBL/GenBank/DDBJ databases">
        <title>Whole genome-based taxonomy of the Shewanellaceae.</title>
        <authorList>
            <person name="Martin-Rodriguez A.J."/>
        </authorList>
    </citation>
    <scope>NUCLEOTIDE SEQUENCE [LARGE SCALE GENOMIC DNA]</scope>
    <source>
        <strain evidence="2 3">DSM 17177</strain>
    </source>
</reference>